<name>A0A7M5UZC4_9CNID</name>
<dbReference type="EnsemblMetazoa" id="CLYHEMT000906.1">
    <property type="protein sequence ID" value="CLYHEMP000906.1"/>
    <property type="gene ID" value="CLYHEMG000906"/>
</dbReference>
<dbReference type="RefSeq" id="XP_066922075.1">
    <property type="nucleotide sequence ID" value="XM_067065974.1"/>
</dbReference>
<dbReference type="Proteomes" id="UP000594262">
    <property type="component" value="Unplaced"/>
</dbReference>
<proteinExistence type="predicted"/>
<evidence type="ECO:0000313" key="3">
    <source>
        <dbReference type="Proteomes" id="UP000594262"/>
    </source>
</evidence>
<accession>A0A7M5UZC4</accession>
<evidence type="ECO:0008006" key="4">
    <source>
        <dbReference type="Google" id="ProtNLM"/>
    </source>
</evidence>
<reference evidence="2" key="1">
    <citation type="submission" date="2021-01" db="UniProtKB">
        <authorList>
            <consortium name="EnsemblMetazoa"/>
        </authorList>
    </citation>
    <scope>IDENTIFICATION</scope>
</reference>
<dbReference type="GeneID" id="136809442"/>
<keyword evidence="3" id="KW-1185">Reference proteome</keyword>
<dbReference type="AlphaFoldDB" id="A0A7M5UZC4"/>
<keyword evidence="1" id="KW-0732">Signal</keyword>
<organism evidence="2 3">
    <name type="scientific">Clytia hemisphaerica</name>
    <dbReference type="NCBI Taxonomy" id="252671"/>
    <lineage>
        <taxon>Eukaryota</taxon>
        <taxon>Metazoa</taxon>
        <taxon>Cnidaria</taxon>
        <taxon>Hydrozoa</taxon>
        <taxon>Hydroidolina</taxon>
        <taxon>Leptothecata</taxon>
        <taxon>Obeliida</taxon>
        <taxon>Clytiidae</taxon>
        <taxon>Clytia</taxon>
    </lineage>
</organism>
<feature type="chain" id="PRO_5029773676" description="Cnidarian restricted protein" evidence="1">
    <location>
        <begin position="21"/>
        <end position="199"/>
    </location>
</feature>
<feature type="signal peptide" evidence="1">
    <location>
        <begin position="1"/>
        <end position="20"/>
    </location>
</feature>
<evidence type="ECO:0000313" key="2">
    <source>
        <dbReference type="EnsemblMetazoa" id="CLYHEMP000906.1"/>
    </source>
</evidence>
<protein>
    <recommendedName>
        <fullName evidence="4">Cnidarian restricted protein</fullName>
    </recommendedName>
</protein>
<evidence type="ECO:0000256" key="1">
    <source>
        <dbReference type="SAM" id="SignalP"/>
    </source>
</evidence>
<sequence length="199" mass="22928">MLLSSHFFVFILLNFKGVLSAKCSKKIPENNHGRKPTLEIKKAQAPQKNTLAITIPVYSPEWSYQFTYHVNAFLDDTWCAIMSTTNSQVQHGEYGYRAPAIYLNNPQRYFSITNAVNGDKIHKELFQGLIANTSYDIEFHQRYKSGGVYTYSIVVNGDVIHTVDNNQAVQFYNVKIWLSDPWHRACDGNISNFKFTHFF</sequence>